<dbReference type="AlphaFoldDB" id="A0A0C4DU83"/>
<reference evidence="3" key="4">
    <citation type="journal article" date="2015" name="G3 (Bethesda)">
        <title>Genome sequences of three phytopathogenic species of the Magnaporthaceae family of fungi.</title>
        <authorList>
            <person name="Okagaki L.H."/>
            <person name="Nunes C.C."/>
            <person name="Sailsbery J."/>
            <person name="Clay B."/>
            <person name="Brown D."/>
            <person name="John T."/>
            <person name="Oh Y."/>
            <person name="Young N."/>
            <person name="Fitzgerald M."/>
            <person name="Haas B.J."/>
            <person name="Zeng Q."/>
            <person name="Young S."/>
            <person name="Adiconis X."/>
            <person name="Fan L."/>
            <person name="Levin J.Z."/>
            <person name="Mitchell T.K."/>
            <person name="Okubara P.A."/>
            <person name="Farman M.L."/>
            <person name="Kohn L.M."/>
            <person name="Birren B."/>
            <person name="Ma L.-J."/>
            <person name="Dean R.A."/>
        </authorList>
    </citation>
    <scope>NUCLEOTIDE SEQUENCE</scope>
    <source>
        <strain evidence="3">ATCC 64411 / 73-15</strain>
    </source>
</reference>
<reference evidence="4" key="2">
    <citation type="submission" date="2010-05" db="EMBL/GenBank/DDBJ databases">
        <title>The genome sequence of Magnaporthe poae strain ATCC 64411.</title>
        <authorList>
            <person name="Ma L.-J."/>
            <person name="Dead R."/>
            <person name="Young S."/>
            <person name="Zeng Q."/>
            <person name="Koehrsen M."/>
            <person name="Alvarado L."/>
            <person name="Berlin A."/>
            <person name="Chapman S.B."/>
            <person name="Chen Z."/>
            <person name="Freedman E."/>
            <person name="Gellesch M."/>
            <person name="Goldberg J."/>
            <person name="Griggs A."/>
            <person name="Gujja S."/>
            <person name="Heilman E.R."/>
            <person name="Heiman D."/>
            <person name="Hepburn T."/>
            <person name="Howarth C."/>
            <person name="Jen D."/>
            <person name="Larson L."/>
            <person name="Mehta T."/>
            <person name="Neiman D."/>
            <person name="Pearson M."/>
            <person name="Roberts A."/>
            <person name="Saif S."/>
            <person name="Shea T."/>
            <person name="Shenoy N."/>
            <person name="Sisk P."/>
            <person name="Stolte C."/>
            <person name="Sykes S."/>
            <person name="Walk T."/>
            <person name="White J."/>
            <person name="Yandava C."/>
            <person name="Haas B."/>
            <person name="Nusbaum C."/>
            <person name="Birren B."/>
        </authorList>
    </citation>
    <scope>NUCLEOTIDE SEQUENCE [LARGE SCALE GENOMIC DNA]</scope>
    <source>
        <strain evidence="4">ATCC 64411 / 73-15</strain>
    </source>
</reference>
<evidence type="ECO:0000313" key="3">
    <source>
        <dbReference type="EnsemblFungi" id="MAPG_03521T0"/>
    </source>
</evidence>
<proteinExistence type="predicted"/>
<dbReference type="PANTHER" id="PTHR33112">
    <property type="entry name" value="DOMAIN PROTEIN, PUTATIVE-RELATED"/>
    <property type="match status" value="1"/>
</dbReference>
<dbReference type="PANTHER" id="PTHR33112:SF10">
    <property type="entry name" value="TOL"/>
    <property type="match status" value="1"/>
</dbReference>
<reference evidence="2" key="1">
    <citation type="submission" date="2010-05" db="EMBL/GenBank/DDBJ databases">
        <title>The Genome Sequence of Magnaporthe poae strain ATCC 64411.</title>
        <authorList>
            <consortium name="The Broad Institute Genome Sequencing Platform"/>
            <consortium name="Broad Institute Genome Sequencing Center for Infectious Disease"/>
            <person name="Ma L.-J."/>
            <person name="Dead R."/>
            <person name="Young S."/>
            <person name="Zeng Q."/>
            <person name="Koehrsen M."/>
            <person name="Alvarado L."/>
            <person name="Berlin A."/>
            <person name="Chapman S.B."/>
            <person name="Chen Z."/>
            <person name="Freedman E."/>
            <person name="Gellesch M."/>
            <person name="Goldberg J."/>
            <person name="Griggs A."/>
            <person name="Gujja S."/>
            <person name="Heilman E.R."/>
            <person name="Heiman D."/>
            <person name="Hepburn T."/>
            <person name="Howarth C."/>
            <person name="Jen D."/>
            <person name="Larson L."/>
            <person name="Mehta T."/>
            <person name="Neiman D."/>
            <person name="Pearson M."/>
            <person name="Roberts A."/>
            <person name="Saif S."/>
            <person name="Shea T."/>
            <person name="Shenoy N."/>
            <person name="Sisk P."/>
            <person name="Stolte C."/>
            <person name="Sykes S."/>
            <person name="Walk T."/>
            <person name="White J."/>
            <person name="Yandava C."/>
            <person name="Haas B."/>
            <person name="Nusbaum C."/>
            <person name="Birren B."/>
        </authorList>
    </citation>
    <scope>NUCLEOTIDE SEQUENCE</scope>
    <source>
        <strain evidence="2">ATCC 64411</strain>
    </source>
</reference>
<reference evidence="3" key="5">
    <citation type="submission" date="2015-06" db="UniProtKB">
        <authorList>
            <consortium name="EnsemblFungi"/>
        </authorList>
    </citation>
    <scope>IDENTIFICATION</scope>
    <source>
        <strain evidence="3">ATCC 64411</strain>
    </source>
</reference>
<dbReference type="InterPro" id="IPR010730">
    <property type="entry name" value="HET"/>
</dbReference>
<sequence length="665" mass="73257">MLCACCKRVFDQPAAHGEDGTWASRAEWTLRLAIIKKSSLSCVACHAMARVLKTFVQWDEDEGLILKFAGSLYSAALRHGTLSYAYYNVRDTRKMSISSSIVLLVEQIKGQGSLDLISRAESTSTNSPDTFAFIKECMQKCQTNHKICRAAATQPPWYPTRLIQVEDSQARLIITRDTPPQGPYATLSHCWGGCSDVTQCTSNNLEELKNGIELASLPANFRDAIHATRALGIAYIWIDSLCIMQDSDADKTVEIKTMFNVYRQSVLTLAATRAVDSHAGLFAPRSPENLSAGPFRISNGILDGMFVAVEAAADTRWHWDDVVEYAPLNLRGWVLQERFLSPRIVHFTDDQAIWDCAESTAAEFVPSGAQALPWMKTAGIGPKRSSRILVISPEKDQAPGQWFQIVDSYSRYQLSRASDKLLALSGVVDSLRSVLGADSGEGGYYVGLWRFQMEIQLCWRTERLQGGALPTRNQFAPSWSWMSVDGAVTTSHLRRHRENGYDVQLLAQVISVDMDEPEDNGSRQHGRLRLRCILSAVELGAESLFTIRGATMEKRPIVDLDSADAADTAGPLFFAPVFGVGHAPKHRLGPYPPLAVRGLLLKLVGDEETGIYSRRGLVLTGVTQDLYYSGKFSDSYFGMLPAGVRLGQPASADIFAGGGRVITIQ</sequence>
<dbReference type="EMBL" id="ADBL01000846">
    <property type="status" value="NOT_ANNOTATED_CDS"/>
    <property type="molecule type" value="Genomic_DNA"/>
</dbReference>
<dbReference type="Proteomes" id="UP000011715">
    <property type="component" value="Unassembled WGS sequence"/>
</dbReference>
<accession>A0A0C4DU83</accession>
<dbReference type="STRING" id="644358.A0A0C4DU83"/>
<dbReference type="VEuPathDB" id="FungiDB:MAPG_03521"/>
<feature type="domain" description="Heterokaryon incompatibility" evidence="1">
    <location>
        <begin position="184"/>
        <end position="337"/>
    </location>
</feature>
<dbReference type="eggNOG" id="ENOG502R7MS">
    <property type="taxonomic scope" value="Eukaryota"/>
</dbReference>
<dbReference type="EnsemblFungi" id="MAPG_03521T0">
    <property type="protein sequence ID" value="MAPG_03521T0"/>
    <property type="gene ID" value="MAPG_03521"/>
</dbReference>
<gene>
    <name evidence="2" type="ORF">MAPG_03521</name>
</gene>
<evidence type="ECO:0000313" key="4">
    <source>
        <dbReference type="Proteomes" id="UP000011715"/>
    </source>
</evidence>
<dbReference type="OrthoDB" id="5362512at2759"/>
<dbReference type="EMBL" id="GL876967">
    <property type="protein sequence ID" value="KLU84479.1"/>
    <property type="molecule type" value="Genomic_DNA"/>
</dbReference>
<protein>
    <recommendedName>
        <fullName evidence="1">Heterokaryon incompatibility domain-containing protein</fullName>
    </recommendedName>
</protein>
<reference evidence="2" key="3">
    <citation type="submission" date="2011-03" db="EMBL/GenBank/DDBJ databases">
        <title>Annotation of Magnaporthe poae ATCC 64411.</title>
        <authorList>
            <person name="Ma L.-J."/>
            <person name="Dead R."/>
            <person name="Young S.K."/>
            <person name="Zeng Q."/>
            <person name="Gargeya S."/>
            <person name="Fitzgerald M."/>
            <person name="Haas B."/>
            <person name="Abouelleil A."/>
            <person name="Alvarado L."/>
            <person name="Arachchi H.M."/>
            <person name="Berlin A."/>
            <person name="Brown A."/>
            <person name="Chapman S.B."/>
            <person name="Chen Z."/>
            <person name="Dunbar C."/>
            <person name="Freedman E."/>
            <person name="Gearin G."/>
            <person name="Gellesch M."/>
            <person name="Goldberg J."/>
            <person name="Griggs A."/>
            <person name="Gujja S."/>
            <person name="Heiman D."/>
            <person name="Howarth C."/>
            <person name="Larson L."/>
            <person name="Lui A."/>
            <person name="MacDonald P.J.P."/>
            <person name="Mehta T."/>
            <person name="Montmayeur A."/>
            <person name="Murphy C."/>
            <person name="Neiman D."/>
            <person name="Pearson M."/>
            <person name="Priest M."/>
            <person name="Roberts A."/>
            <person name="Saif S."/>
            <person name="Shea T."/>
            <person name="Shenoy N."/>
            <person name="Sisk P."/>
            <person name="Stolte C."/>
            <person name="Sykes S."/>
            <person name="Yandava C."/>
            <person name="Wortman J."/>
            <person name="Nusbaum C."/>
            <person name="Birren B."/>
        </authorList>
    </citation>
    <scope>NUCLEOTIDE SEQUENCE</scope>
    <source>
        <strain evidence="2">ATCC 64411</strain>
    </source>
</reference>
<evidence type="ECO:0000313" key="2">
    <source>
        <dbReference type="EMBL" id="KLU84479.1"/>
    </source>
</evidence>
<evidence type="ECO:0000259" key="1">
    <source>
        <dbReference type="Pfam" id="PF06985"/>
    </source>
</evidence>
<dbReference type="OMA" id="WRAQMEM"/>
<dbReference type="Pfam" id="PF06985">
    <property type="entry name" value="HET"/>
    <property type="match status" value="1"/>
</dbReference>
<keyword evidence="4" id="KW-1185">Reference proteome</keyword>
<organism evidence="3 4">
    <name type="scientific">Magnaporthiopsis poae (strain ATCC 64411 / 73-15)</name>
    <name type="common">Kentucky bluegrass fungus</name>
    <name type="synonym">Magnaporthe poae</name>
    <dbReference type="NCBI Taxonomy" id="644358"/>
    <lineage>
        <taxon>Eukaryota</taxon>
        <taxon>Fungi</taxon>
        <taxon>Dikarya</taxon>
        <taxon>Ascomycota</taxon>
        <taxon>Pezizomycotina</taxon>
        <taxon>Sordariomycetes</taxon>
        <taxon>Sordariomycetidae</taxon>
        <taxon>Magnaporthales</taxon>
        <taxon>Magnaporthaceae</taxon>
        <taxon>Magnaporthiopsis</taxon>
    </lineage>
</organism>
<name>A0A0C4DU83_MAGP6</name>